<feature type="compositionally biased region" description="Basic residues" evidence="7">
    <location>
        <begin position="573"/>
        <end position="582"/>
    </location>
</feature>
<dbReference type="SUPFAM" id="SSF109604">
    <property type="entry name" value="HD-domain/PDEase-like"/>
    <property type="match status" value="1"/>
</dbReference>
<dbReference type="SUPFAM" id="SSF55021">
    <property type="entry name" value="ACT-like"/>
    <property type="match status" value="1"/>
</dbReference>
<reference evidence="10" key="1">
    <citation type="journal article" date="2020" name="mSystems">
        <title>Genome- and Community-Level Interaction Insights into Carbon Utilization and Element Cycling Functions of Hydrothermarchaeota in Hydrothermal Sediment.</title>
        <authorList>
            <person name="Zhou Z."/>
            <person name="Liu Y."/>
            <person name="Xu W."/>
            <person name="Pan J."/>
            <person name="Luo Z.H."/>
            <person name="Li M."/>
        </authorList>
    </citation>
    <scope>NUCLEOTIDE SEQUENCE [LARGE SCALE GENOMIC DNA]</scope>
    <source>
        <strain evidence="10">HyVt-443</strain>
    </source>
</reference>
<evidence type="ECO:0000256" key="7">
    <source>
        <dbReference type="SAM" id="MobiDB-lite"/>
    </source>
</evidence>
<evidence type="ECO:0000256" key="6">
    <source>
        <dbReference type="RuleBase" id="RU003847"/>
    </source>
</evidence>
<dbReference type="InterPro" id="IPR012676">
    <property type="entry name" value="TGS-like"/>
</dbReference>
<evidence type="ECO:0000256" key="1">
    <source>
        <dbReference type="ARBA" id="ARBA00019852"/>
    </source>
</evidence>
<dbReference type="Gene3D" id="3.30.70.260">
    <property type="match status" value="1"/>
</dbReference>
<dbReference type="PANTHER" id="PTHR21262:SF31">
    <property type="entry name" value="GTP PYROPHOSPHOKINASE"/>
    <property type="match status" value="1"/>
</dbReference>
<dbReference type="GO" id="GO:0015949">
    <property type="term" value="P:nucleobase-containing small molecule interconversion"/>
    <property type="evidence" value="ECO:0007669"/>
    <property type="project" value="UniProtKB-ARBA"/>
</dbReference>
<dbReference type="AlphaFoldDB" id="A0A831RPN6"/>
<evidence type="ECO:0000256" key="5">
    <source>
        <dbReference type="ARBA" id="ARBA00033308"/>
    </source>
</evidence>
<name>A0A831RPN6_9GAMM</name>
<dbReference type="Pfam" id="PF13328">
    <property type="entry name" value="HD_4"/>
    <property type="match status" value="1"/>
</dbReference>
<evidence type="ECO:0000259" key="9">
    <source>
        <dbReference type="PROSITE" id="PS51880"/>
    </source>
</evidence>
<dbReference type="PANTHER" id="PTHR21262">
    <property type="entry name" value="GUANOSINE-3',5'-BIS DIPHOSPHATE 3'-PYROPHOSPHOHYDROLASE"/>
    <property type="match status" value="1"/>
</dbReference>
<dbReference type="InterPro" id="IPR043519">
    <property type="entry name" value="NT_sf"/>
</dbReference>
<dbReference type="InterPro" id="IPR012675">
    <property type="entry name" value="Beta-grasp_dom_sf"/>
</dbReference>
<dbReference type="PROSITE" id="PS51880">
    <property type="entry name" value="TGS"/>
    <property type="match status" value="1"/>
</dbReference>
<dbReference type="EMBL" id="DRKP01000129">
    <property type="protein sequence ID" value="HEB96926.1"/>
    <property type="molecule type" value="Genomic_DNA"/>
</dbReference>
<dbReference type="GO" id="GO:0008893">
    <property type="term" value="F:guanosine-3',5'-bis(diphosphate) 3'-diphosphatase activity"/>
    <property type="evidence" value="ECO:0007669"/>
    <property type="project" value="TreeGrafter"/>
</dbReference>
<dbReference type="InterPro" id="IPR007685">
    <property type="entry name" value="RelA_SpoT"/>
</dbReference>
<protein>
    <recommendedName>
        <fullName evidence="1">GTP pyrophosphokinase</fullName>
    </recommendedName>
    <alternativeName>
        <fullName evidence="4">(p)ppGpp synthase</fullName>
    </alternativeName>
    <alternativeName>
        <fullName evidence="3">ATP:GTP 3'-pyrophosphotransferase</fullName>
    </alternativeName>
    <alternativeName>
        <fullName evidence="5">ppGpp synthase I</fullName>
    </alternativeName>
</protein>
<comment type="pathway">
    <text evidence="2">Purine metabolism.</text>
</comment>
<dbReference type="CDD" id="cd04876">
    <property type="entry name" value="ACT_RelA-SpoT"/>
    <property type="match status" value="1"/>
</dbReference>
<dbReference type="Gene3D" id="3.30.460.10">
    <property type="entry name" value="Beta Polymerase, domain 2"/>
    <property type="match status" value="1"/>
</dbReference>
<gene>
    <name evidence="10" type="ORF">ENI96_10915</name>
</gene>
<comment type="similarity">
    <text evidence="6">Belongs to the relA/spoT family.</text>
</comment>
<evidence type="ECO:0000256" key="2">
    <source>
        <dbReference type="ARBA" id="ARBA00025704"/>
    </source>
</evidence>
<proteinExistence type="inferred from homology"/>
<dbReference type="InterPro" id="IPR033655">
    <property type="entry name" value="TGS_RelA/SpoT"/>
</dbReference>
<dbReference type="GO" id="GO:0015969">
    <property type="term" value="P:guanosine tetraphosphate metabolic process"/>
    <property type="evidence" value="ECO:0007669"/>
    <property type="project" value="InterPro"/>
</dbReference>
<accession>A0A831RPN6</accession>
<dbReference type="Gene3D" id="3.10.20.30">
    <property type="match status" value="1"/>
</dbReference>
<dbReference type="CDD" id="cd05399">
    <property type="entry name" value="NT_Rel-Spo_like"/>
    <property type="match status" value="1"/>
</dbReference>
<dbReference type="GO" id="GO:0042594">
    <property type="term" value="P:response to starvation"/>
    <property type="evidence" value="ECO:0007669"/>
    <property type="project" value="TreeGrafter"/>
</dbReference>
<feature type="compositionally biased region" description="Basic and acidic residues" evidence="7">
    <location>
        <begin position="562"/>
        <end position="572"/>
    </location>
</feature>
<dbReference type="PROSITE" id="PS51671">
    <property type="entry name" value="ACT"/>
    <property type="match status" value="1"/>
</dbReference>
<dbReference type="InterPro" id="IPR004811">
    <property type="entry name" value="RelA/Spo_fam"/>
</dbReference>
<dbReference type="FunFam" id="3.30.460.10:FF:000001">
    <property type="entry name" value="GTP pyrophosphokinase RelA"/>
    <property type="match status" value="1"/>
</dbReference>
<feature type="domain" description="TGS" evidence="9">
    <location>
        <begin position="402"/>
        <end position="465"/>
    </location>
</feature>
<evidence type="ECO:0000313" key="10">
    <source>
        <dbReference type="EMBL" id="HEB96926.1"/>
    </source>
</evidence>
<dbReference type="SUPFAM" id="SSF81271">
    <property type="entry name" value="TGS-like"/>
    <property type="match status" value="1"/>
</dbReference>
<dbReference type="InterPro" id="IPR045865">
    <property type="entry name" value="ACT-like_dom_sf"/>
</dbReference>
<dbReference type="CDD" id="cd01668">
    <property type="entry name" value="TGS_RSH"/>
    <property type="match status" value="1"/>
</dbReference>
<evidence type="ECO:0000256" key="4">
    <source>
        <dbReference type="ARBA" id="ARBA00032407"/>
    </source>
</evidence>
<dbReference type="FunFam" id="3.10.20.30:FF:000002">
    <property type="entry name" value="GTP pyrophosphokinase (RelA/SpoT)"/>
    <property type="match status" value="1"/>
</dbReference>
<dbReference type="Gene3D" id="1.10.3210.10">
    <property type="entry name" value="Hypothetical protein af1432"/>
    <property type="match status" value="1"/>
</dbReference>
<dbReference type="InterPro" id="IPR045600">
    <property type="entry name" value="RelA/SpoT_AH_RIS"/>
</dbReference>
<dbReference type="Pfam" id="PF13291">
    <property type="entry name" value="ACT_4"/>
    <property type="match status" value="1"/>
</dbReference>
<feature type="region of interest" description="Disordered" evidence="7">
    <location>
        <begin position="553"/>
        <end position="584"/>
    </location>
</feature>
<comment type="caution">
    <text evidence="10">The sequence shown here is derived from an EMBL/GenBank/DDBJ whole genome shotgun (WGS) entry which is preliminary data.</text>
</comment>
<dbReference type="Proteomes" id="UP000886251">
    <property type="component" value="Unassembled WGS sequence"/>
</dbReference>
<dbReference type="Pfam" id="PF19296">
    <property type="entry name" value="RelA_AH_RIS"/>
    <property type="match status" value="1"/>
</dbReference>
<organism evidence="10">
    <name type="scientific">Sedimenticola thiotaurini</name>
    <dbReference type="NCBI Taxonomy" id="1543721"/>
    <lineage>
        <taxon>Bacteria</taxon>
        <taxon>Pseudomonadati</taxon>
        <taxon>Pseudomonadota</taxon>
        <taxon>Gammaproteobacteria</taxon>
        <taxon>Chromatiales</taxon>
        <taxon>Sedimenticolaceae</taxon>
        <taxon>Sedimenticola</taxon>
    </lineage>
</organism>
<dbReference type="SMART" id="SM00954">
    <property type="entry name" value="RelA_SpoT"/>
    <property type="match status" value="1"/>
</dbReference>
<dbReference type="GO" id="GO:0005886">
    <property type="term" value="C:plasma membrane"/>
    <property type="evidence" value="ECO:0007669"/>
    <property type="project" value="TreeGrafter"/>
</dbReference>
<dbReference type="NCBIfam" id="TIGR00691">
    <property type="entry name" value="spoT_relA"/>
    <property type="match status" value="1"/>
</dbReference>
<dbReference type="Pfam" id="PF02824">
    <property type="entry name" value="TGS"/>
    <property type="match status" value="1"/>
</dbReference>
<evidence type="ECO:0000259" key="8">
    <source>
        <dbReference type="PROSITE" id="PS51671"/>
    </source>
</evidence>
<dbReference type="InterPro" id="IPR002912">
    <property type="entry name" value="ACT_dom"/>
</dbReference>
<evidence type="ECO:0000256" key="3">
    <source>
        <dbReference type="ARBA" id="ARBA00029754"/>
    </source>
</evidence>
<sequence length="735" mass="82233">MVSTTNHIPEGEAAGAEAVETWLRALGGVLDEESRSSLRRACFLLLESSATAQAPTSVALKHAIAVADILARLGLDPETMTAAVLHIGRDETGLAPGLIGERFGPVVKRMVDDLERLGEVSAVGSGGPQESGEEHIENLRRMMLGIAEDIRVVLIVLAERLHEMRMLKQRPAAVQRLVAQETREIHAPLANRLGIWQIKWELEDLCLRYLHPDDYRRIASRLDGRRADREAFIASIITLLQEKFAEAGIEAEISGRPKHIYSIWRKMQRKGVDFDQIFDLRALRVLVDSVADCYAVLGIVHGTWRHIPGEFDDYIATPKPNMYRSIHTAVIGPDERPLEIQIRTREMHQHAELGVAAHWRYKESGRDDPEFERRIALMRNWLERKDDSGEDGDAGILKAGFESGNIYVLTPQGRVIELPRGSTPVDFAYAIHSDVGHHCRGAKVDGRIVPLSQPLESGQTVEILTVREGGPSRDWLSPHLGYIHTSRARNRIRHWFKQQDYSQHLEAGRAALEREIERLGVARPDLEQVAAHFNFRKADDLLAAVGRGEVSPVQVAGMGGRPETEPPGEHRPAPRRPRRRAPVKGAGEVIVEGEEALLTNIARCCKPVPYDGIIGFITRGRGVTVHRRDCPVIRGLKEKDRGRLVSVEWAEQPSDATYPVDIQVLAGDRKGLLRDVSAILTNEEVDVLSVATRSDRKRDQASMRFTIEISDMRQLSRILDKVAQLPDVIQVRRQV</sequence>
<dbReference type="SUPFAM" id="SSF81301">
    <property type="entry name" value="Nucleotidyltransferase"/>
    <property type="match status" value="1"/>
</dbReference>
<dbReference type="InterPro" id="IPR004095">
    <property type="entry name" value="TGS"/>
</dbReference>
<feature type="domain" description="ACT" evidence="8">
    <location>
        <begin position="661"/>
        <end position="735"/>
    </location>
</feature>
<comment type="function">
    <text evidence="6">In eubacteria ppGpp (guanosine 3'-diphosphate 5'-diphosphate) is a mediator of the stringent response that coordinates a variety of cellular activities in response to changes in nutritional abundance.</text>
</comment>
<dbReference type="Pfam" id="PF04607">
    <property type="entry name" value="RelA_SpoT"/>
    <property type="match status" value="1"/>
</dbReference>
<dbReference type="GO" id="GO:0008728">
    <property type="term" value="F:GTP diphosphokinase activity"/>
    <property type="evidence" value="ECO:0007669"/>
    <property type="project" value="TreeGrafter"/>
</dbReference>